<organism evidence="3 4">
    <name type="scientific">Canavalia gladiata</name>
    <name type="common">Sword bean</name>
    <name type="synonym">Dolichos gladiatus</name>
    <dbReference type="NCBI Taxonomy" id="3824"/>
    <lineage>
        <taxon>Eukaryota</taxon>
        <taxon>Viridiplantae</taxon>
        <taxon>Streptophyta</taxon>
        <taxon>Embryophyta</taxon>
        <taxon>Tracheophyta</taxon>
        <taxon>Spermatophyta</taxon>
        <taxon>Magnoliopsida</taxon>
        <taxon>eudicotyledons</taxon>
        <taxon>Gunneridae</taxon>
        <taxon>Pentapetalae</taxon>
        <taxon>rosids</taxon>
        <taxon>fabids</taxon>
        <taxon>Fabales</taxon>
        <taxon>Fabaceae</taxon>
        <taxon>Papilionoideae</taxon>
        <taxon>50 kb inversion clade</taxon>
        <taxon>NPAAA clade</taxon>
        <taxon>indigoferoid/millettioid clade</taxon>
        <taxon>Phaseoleae</taxon>
        <taxon>Canavalia</taxon>
    </lineage>
</organism>
<evidence type="ECO:0008006" key="5">
    <source>
        <dbReference type="Google" id="ProtNLM"/>
    </source>
</evidence>
<dbReference type="InterPro" id="IPR002885">
    <property type="entry name" value="PPR_rpt"/>
</dbReference>
<protein>
    <recommendedName>
        <fullName evidence="5">Pentatricopeptide repeat-containing protein</fullName>
    </recommendedName>
</protein>
<evidence type="ECO:0000256" key="1">
    <source>
        <dbReference type="PROSITE-ProRule" id="PRU00708"/>
    </source>
</evidence>
<dbReference type="Proteomes" id="UP001367508">
    <property type="component" value="Unassembled WGS sequence"/>
</dbReference>
<dbReference type="NCBIfam" id="TIGR00756">
    <property type="entry name" value="PPR"/>
    <property type="match status" value="1"/>
</dbReference>
<feature type="signal peptide" evidence="2">
    <location>
        <begin position="1"/>
        <end position="22"/>
    </location>
</feature>
<dbReference type="AlphaFoldDB" id="A0AAN9QDG7"/>
<proteinExistence type="predicted"/>
<gene>
    <name evidence="3" type="ORF">VNO77_25358</name>
</gene>
<comment type="caution">
    <text evidence="3">The sequence shown here is derived from an EMBL/GenBank/DDBJ whole genome shotgun (WGS) entry which is preliminary data.</text>
</comment>
<dbReference type="EMBL" id="JAYMYQ010000005">
    <property type="protein sequence ID" value="KAK7331142.1"/>
    <property type="molecule type" value="Genomic_DNA"/>
</dbReference>
<evidence type="ECO:0000313" key="4">
    <source>
        <dbReference type="Proteomes" id="UP001367508"/>
    </source>
</evidence>
<feature type="chain" id="PRO_5042844215" description="Pentatricopeptide repeat-containing protein" evidence="2">
    <location>
        <begin position="23"/>
        <end position="200"/>
    </location>
</feature>
<keyword evidence="4" id="KW-1185">Reference proteome</keyword>
<accession>A0AAN9QDG7</accession>
<keyword evidence="2" id="KW-0732">Signal</keyword>
<sequence>MLSVEWMSVDLYNILLAMYADAVCIDKADEVFEDMKSSGDLPAQQLDFFILNTVFLQSKAKLGFGCCSRCSLLLMSSSNVMAQTPKEELSKLTNCIEKDNTKLGSMVRYLVEEKEGDGNFSKGTLELVNSNDAEISNAVVFASKGTLSCLRHWNKGRTFSPLLGINTAAKSWLDSRDSTKSIADLNSLVLGVPTMAIQYR</sequence>
<name>A0AAN9QDG7_CANGL</name>
<reference evidence="3 4" key="1">
    <citation type="submission" date="2024-01" db="EMBL/GenBank/DDBJ databases">
        <title>The genomes of 5 underutilized Papilionoideae crops provide insights into root nodulation and disease resistanc.</title>
        <authorList>
            <person name="Jiang F."/>
        </authorList>
    </citation>
    <scope>NUCLEOTIDE SEQUENCE [LARGE SCALE GENOMIC DNA]</scope>
    <source>
        <strain evidence="3">LVBAO_FW01</strain>
        <tissue evidence="3">Leaves</tissue>
    </source>
</reference>
<feature type="repeat" description="PPR" evidence="1">
    <location>
        <begin position="8"/>
        <end position="42"/>
    </location>
</feature>
<evidence type="ECO:0000256" key="2">
    <source>
        <dbReference type="SAM" id="SignalP"/>
    </source>
</evidence>
<dbReference type="PROSITE" id="PS51375">
    <property type="entry name" value="PPR"/>
    <property type="match status" value="1"/>
</dbReference>
<evidence type="ECO:0000313" key="3">
    <source>
        <dbReference type="EMBL" id="KAK7331142.1"/>
    </source>
</evidence>